<evidence type="ECO:0000256" key="4">
    <source>
        <dbReference type="ARBA" id="ARBA00022989"/>
    </source>
</evidence>
<evidence type="ECO:0000256" key="2">
    <source>
        <dbReference type="ARBA" id="ARBA00009012"/>
    </source>
</evidence>
<protein>
    <recommendedName>
        <fullName evidence="9">DUF92 domain-containing protein</fullName>
    </recommendedName>
</protein>
<feature type="region of interest" description="Disordered" evidence="6">
    <location>
        <begin position="25"/>
        <end position="57"/>
    </location>
</feature>
<dbReference type="PANTHER" id="PTHR13353">
    <property type="entry name" value="TRANSMEMBRANE PROTEIN 19"/>
    <property type="match status" value="1"/>
</dbReference>
<evidence type="ECO:0000256" key="3">
    <source>
        <dbReference type="ARBA" id="ARBA00022692"/>
    </source>
</evidence>
<evidence type="ECO:0000256" key="6">
    <source>
        <dbReference type="SAM" id="MobiDB-lite"/>
    </source>
</evidence>
<feature type="transmembrane region" description="Helical" evidence="7">
    <location>
        <begin position="298"/>
        <end position="318"/>
    </location>
</feature>
<proteinExistence type="inferred from homology"/>
<comment type="similarity">
    <text evidence="2">Belongs to the TMEM19 family.</text>
</comment>
<dbReference type="VEuPathDB" id="CryptoDB:Cvel_15094"/>
<evidence type="ECO:0000256" key="7">
    <source>
        <dbReference type="SAM" id="Phobius"/>
    </source>
</evidence>
<reference evidence="8" key="1">
    <citation type="submission" date="2014-11" db="EMBL/GenBank/DDBJ databases">
        <authorList>
            <person name="Otto D Thomas"/>
            <person name="Naeem Raeece"/>
        </authorList>
    </citation>
    <scope>NUCLEOTIDE SEQUENCE</scope>
</reference>
<keyword evidence="3 7" id="KW-0812">Transmembrane</keyword>
<evidence type="ECO:0008006" key="9">
    <source>
        <dbReference type="Google" id="ProtNLM"/>
    </source>
</evidence>
<evidence type="ECO:0000256" key="5">
    <source>
        <dbReference type="ARBA" id="ARBA00023136"/>
    </source>
</evidence>
<dbReference type="PANTHER" id="PTHR13353:SF5">
    <property type="entry name" value="TRANSMEMBRANE PROTEIN 19"/>
    <property type="match status" value="1"/>
</dbReference>
<dbReference type="GO" id="GO:0016020">
    <property type="term" value="C:membrane"/>
    <property type="evidence" value="ECO:0007669"/>
    <property type="project" value="UniProtKB-SubCell"/>
</dbReference>
<accession>A0A0G4F4Y3</accession>
<comment type="subcellular location">
    <subcellularLocation>
        <location evidence="1">Membrane</location>
        <topology evidence="1">Multi-pass membrane protein</topology>
    </subcellularLocation>
</comment>
<dbReference type="EMBL" id="CDMZ01000113">
    <property type="protein sequence ID" value="CEM06990.1"/>
    <property type="molecule type" value="Genomic_DNA"/>
</dbReference>
<evidence type="ECO:0000313" key="8">
    <source>
        <dbReference type="EMBL" id="CEM06990.1"/>
    </source>
</evidence>
<organism evidence="8">
    <name type="scientific">Chromera velia CCMP2878</name>
    <dbReference type="NCBI Taxonomy" id="1169474"/>
    <lineage>
        <taxon>Eukaryota</taxon>
        <taxon>Sar</taxon>
        <taxon>Alveolata</taxon>
        <taxon>Colpodellida</taxon>
        <taxon>Chromeraceae</taxon>
        <taxon>Chromera</taxon>
    </lineage>
</organism>
<evidence type="ECO:0000256" key="1">
    <source>
        <dbReference type="ARBA" id="ARBA00004141"/>
    </source>
</evidence>
<name>A0A0G4F4Y3_9ALVE</name>
<keyword evidence="4 7" id="KW-1133">Transmembrane helix</keyword>
<sequence>MRLFACAVSIAAASERGCAFSPPQRIGSPAASSAKRSSVPALRPGSRRLHKEETASSPVSTSVSSLLTDFVDPAYQEQVTQSLLVNCGSAALLTAAKQDVLTPGGLFHSWMLGTAMWACLGWPGWVSGTFYLIGGSIVTKIRKAEKERQGIAEKRGGRREPSQVWGSAAASTVCAMLAVVFANDDRLRGIFQLGAVAGFATKLSDTCASEIGKAFGKNTFLSTTLEPVPPGTEGAVSLEGTLAGVAGSLAQALVGTATGLIQPSDIPLCMGAAFVANFFESALGASVQDKIPWLNNELVNLFNTSIGALLAVGIAWTLNPAGPLASA</sequence>
<gene>
    <name evidence="8" type="ORF">Cvel_15094</name>
</gene>
<dbReference type="Pfam" id="PF01940">
    <property type="entry name" value="DUF92"/>
    <property type="match status" value="1"/>
</dbReference>
<dbReference type="InterPro" id="IPR002794">
    <property type="entry name" value="DUF92_TMEM19"/>
</dbReference>
<keyword evidence="5 7" id="KW-0472">Membrane</keyword>
<dbReference type="AlphaFoldDB" id="A0A0G4F4Y3"/>